<comment type="cofactor">
    <cofactor evidence="1">
        <name>Mg(2+)</name>
        <dbReference type="ChEBI" id="CHEBI:18420"/>
    </cofactor>
</comment>
<evidence type="ECO:0000256" key="6">
    <source>
        <dbReference type="ARBA" id="ARBA00023235"/>
    </source>
</evidence>
<evidence type="ECO:0000259" key="8">
    <source>
        <dbReference type="Pfam" id="PF00408"/>
    </source>
</evidence>
<evidence type="ECO:0000313" key="13">
    <source>
        <dbReference type="Proteomes" id="UP000179001"/>
    </source>
</evidence>
<sequence>MNVINEKMFKAYDIRGVYGTEIDADVACRIGQAFAELIKGEVKKDKIEIGVAHDMRLSSPELYEKIIEGIVAQGLNVVKLGLLSTPSFYFAVAKHGLDAGIQISASHNPAEFNGFKMVRHSAIPVSGDSGIMDIKDMVMANTFETADSIGEIRELNGLIEEHVEYAMKYVDINKLKPFKVVVDSANSMGGPLFEALFKHLPCELIHLNAELDGTFPAHEADPLKDENNKQLQEKVLSEQADLGIAFDGDADRIFFVTNEGVTVEPAIIRGILSMLFLRKNPGAKICYDVRPGKITSDMIEENGGVPIVTKVGHSLIKEKAREVGAVFAGESSGHFFVKTEFGIFEMPMICAMMLMQELSENDKTFSEYVKPLYRYSHSGEINFEVEDKDAVFVRLRQKYAENLKYDFDGLSFEWPDWWFNVRPSNTENKVRLNLEAVSDEIMGQKLEEVKKVIVG</sequence>
<keyword evidence="5 7" id="KW-0460">Magnesium</keyword>
<name>A0A1F5SZT2_9BACT</name>
<dbReference type="InterPro" id="IPR005844">
    <property type="entry name" value="A-D-PHexomutase_a/b/a-I"/>
</dbReference>
<dbReference type="Pfam" id="PF02880">
    <property type="entry name" value="PGM_PMM_III"/>
    <property type="match status" value="1"/>
</dbReference>
<evidence type="ECO:0000259" key="9">
    <source>
        <dbReference type="Pfam" id="PF02878"/>
    </source>
</evidence>
<evidence type="ECO:0000256" key="2">
    <source>
        <dbReference type="ARBA" id="ARBA00010231"/>
    </source>
</evidence>
<dbReference type="GO" id="GO:0005975">
    <property type="term" value="P:carbohydrate metabolic process"/>
    <property type="evidence" value="ECO:0007669"/>
    <property type="project" value="InterPro"/>
</dbReference>
<dbReference type="Pfam" id="PF02879">
    <property type="entry name" value="PGM_PMM_II"/>
    <property type="match status" value="1"/>
</dbReference>
<evidence type="ECO:0000256" key="7">
    <source>
        <dbReference type="RuleBase" id="RU004326"/>
    </source>
</evidence>
<feature type="domain" description="Alpha-D-phosphohexomutase alpha/beta/alpha" evidence="11">
    <location>
        <begin position="278"/>
        <end position="372"/>
    </location>
</feature>
<evidence type="ECO:0000259" key="10">
    <source>
        <dbReference type="Pfam" id="PF02879"/>
    </source>
</evidence>
<dbReference type="STRING" id="1798002.A2478_02705"/>
<dbReference type="SUPFAM" id="SSF55957">
    <property type="entry name" value="Phosphoglucomutase, C-terminal domain"/>
    <property type="match status" value="1"/>
</dbReference>
<evidence type="ECO:0000313" key="12">
    <source>
        <dbReference type="EMBL" id="OGF32210.1"/>
    </source>
</evidence>
<gene>
    <name evidence="12" type="ORF">A2478_02705</name>
</gene>
<dbReference type="AlphaFoldDB" id="A0A1F5SZT2"/>
<dbReference type="PROSITE" id="PS00710">
    <property type="entry name" value="PGM_PMM"/>
    <property type="match status" value="1"/>
</dbReference>
<dbReference type="Pfam" id="PF00408">
    <property type="entry name" value="PGM_PMM_IV"/>
    <property type="match status" value="1"/>
</dbReference>
<dbReference type="InterPro" id="IPR005846">
    <property type="entry name" value="A-D-PHexomutase_a/b/a-III"/>
</dbReference>
<dbReference type="Pfam" id="PF02878">
    <property type="entry name" value="PGM_PMM_I"/>
    <property type="match status" value="1"/>
</dbReference>
<keyword evidence="4 7" id="KW-0479">Metal-binding</keyword>
<reference evidence="12 13" key="1">
    <citation type="journal article" date="2016" name="Nat. Commun.">
        <title>Thousands of microbial genomes shed light on interconnected biogeochemical processes in an aquifer system.</title>
        <authorList>
            <person name="Anantharaman K."/>
            <person name="Brown C.T."/>
            <person name="Hug L.A."/>
            <person name="Sharon I."/>
            <person name="Castelle C.J."/>
            <person name="Probst A.J."/>
            <person name="Thomas B.C."/>
            <person name="Singh A."/>
            <person name="Wilkins M.J."/>
            <person name="Karaoz U."/>
            <person name="Brodie E.L."/>
            <person name="Williams K.H."/>
            <person name="Hubbard S.S."/>
            <person name="Banfield J.F."/>
        </authorList>
    </citation>
    <scope>NUCLEOTIDE SEQUENCE [LARGE SCALE GENOMIC DNA]</scope>
</reference>
<evidence type="ECO:0000256" key="5">
    <source>
        <dbReference type="ARBA" id="ARBA00022842"/>
    </source>
</evidence>
<dbReference type="Gene3D" id="3.40.120.10">
    <property type="entry name" value="Alpha-D-Glucose-1,6-Bisphosphate, subunit A, domain 3"/>
    <property type="match status" value="3"/>
</dbReference>
<evidence type="ECO:0008006" key="14">
    <source>
        <dbReference type="Google" id="ProtNLM"/>
    </source>
</evidence>
<dbReference type="SUPFAM" id="SSF53738">
    <property type="entry name" value="Phosphoglucomutase, first 3 domains"/>
    <property type="match status" value="3"/>
</dbReference>
<keyword evidence="3" id="KW-0597">Phosphoprotein</keyword>
<comment type="caution">
    <text evidence="12">The sequence shown here is derived from an EMBL/GenBank/DDBJ whole genome shotgun (WGS) entry which is preliminary data.</text>
</comment>
<evidence type="ECO:0000259" key="11">
    <source>
        <dbReference type="Pfam" id="PF02880"/>
    </source>
</evidence>
<feature type="domain" description="Alpha-D-phosphohexomutase alpha/beta/alpha" evidence="10">
    <location>
        <begin position="161"/>
        <end position="260"/>
    </location>
</feature>
<dbReference type="Proteomes" id="UP000179001">
    <property type="component" value="Unassembled WGS sequence"/>
</dbReference>
<dbReference type="GO" id="GO:0000287">
    <property type="term" value="F:magnesium ion binding"/>
    <property type="evidence" value="ECO:0007669"/>
    <property type="project" value="InterPro"/>
</dbReference>
<comment type="similarity">
    <text evidence="2 7">Belongs to the phosphohexose mutase family.</text>
</comment>
<dbReference type="CDD" id="cd03089">
    <property type="entry name" value="PMM_PGM"/>
    <property type="match status" value="1"/>
</dbReference>
<dbReference type="InterPro" id="IPR005841">
    <property type="entry name" value="Alpha-D-phosphohexomutase_SF"/>
</dbReference>
<dbReference type="Gene3D" id="3.30.310.50">
    <property type="entry name" value="Alpha-D-phosphohexomutase, C-terminal domain"/>
    <property type="match status" value="1"/>
</dbReference>
<feature type="domain" description="Alpha-D-phosphohexomutase C-terminal" evidence="8">
    <location>
        <begin position="380"/>
        <end position="449"/>
    </location>
</feature>
<dbReference type="PANTHER" id="PTHR43771:SF1">
    <property type="entry name" value="PHOSPHOMANNOMUTASE"/>
    <property type="match status" value="1"/>
</dbReference>
<accession>A0A1F5SZT2</accession>
<organism evidence="12 13">
    <name type="scientific">Candidatus Falkowbacteria bacterium RIFOXYC2_FULL_36_12</name>
    <dbReference type="NCBI Taxonomy" id="1798002"/>
    <lineage>
        <taxon>Bacteria</taxon>
        <taxon>Candidatus Falkowiibacteriota</taxon>
    </lineage>
</organism>
<dbReference type="PRINTS" id="PR00509">
    <property type="entry name" value="PGMPMM"/>
</dbReference>
<protein>
    <recommendedName>
        <fullName evidence="14">Phosphomannomutase/phosphoglucomutase</fullName>
    </recommendedName>
</protein>
<dbReference type="InterPro" id="IPR036900">
    <property type="entry name" value="A-D-PHexomutase_C_sf"/>
</dbReference>
<feature type="domain" description="Alpha-D-phosphohexomutase alpha/beta/alpha" evidence="9">
    <location>
        <begin position="7"/>
        <end position="136"/>
    </location>
</feature>
<dbReference type="GO" id="GO:0016868">
    <property type="term" value="F:intramolecular phosphotransferase activity"/>
    <property type="evidence" value="ECO:0007669"/>
    <property type="project" value="InterPro"/>
</dbReference>
<dbReference type="InterPro" id="IPR016066">
    <property type="entry name" value="A-D-PHexomutase_CS"/>
</dbReference>
<evidence type="ECO:0000256" key="1">
    <source>
        <dbReference type="ARBA" id="ARBA00001946"/>
    </source>
</evidence>
<evidence type="ECO:0000256" key="4">
    <source>
        <dbReference type="ARBA" id="ARBA00022723"/>
    </source>
</evidence>
<proteinExistence type="inferred from homology"/>
<dbReference type="EMBL" id="MFGJ01000006">
    <property type="protein sequence ID" value="OGF32210.1"/>
    <property type="molecule type" value="Genomic_DNA"/>
</dbReference>
<dbReference type="InterPro" id="IPR005843">
    <property type="entry name" value="A-D-PHexomutase_C"/>
</dbReference>
<dbReference type="InterPro" id="IPR005845">
    <property type="entry name" value="A-D-PHexomutase_a/b/a-II"/>
</dbReference>
<keyword evidence="6" id="KW-0413">Isomerase</keyword>
<dbReference type="InterPro" id="IPR016055">
    <property type="entry name" value="A-D-PHexomutase_a/b/a-I/II/III"/>
</dbReference>
<dbReference type="PANTHER" id="PTHR43771">
    <property type="entry name" value="PHOSPHOMANNOMUTASE"/>
    <property type="match status" value="1"/>
</dbReference>
<evidence type="ECO:0000256" key="3">
    <source>
        <dbReference type="ARBA" id="ARBA00022553"/>
    </source>
</evidence>